<organism evidence="14 15">
    <name type="scientific">Mytilus coruscus</name>
    <name type="common">Sea mussel</name>
    <dbReference type="NCBI Taxonomy" id="42192"/>
    <lineage>
        <taxon>Eukaryota</taxon>
        <taxon>Metazoa</taxon>
        <taxon>Spiralia</taxon>
        <taxon>Lophotrochozoa</taxon>
        <taxon>Mollusca</taxon>
        <taxon>Bivalvia</taxon>
        <taxon>Autobranchia</taxon>
        <taxon>Pteriomorphia</taxon>
        <taxon>Mytilida</taxon>
        <taxon>Mytiloidea</taxon>
        <taxon>Mytilidae</taxon>
        <taxon>Mytilinae</taxon>
        <taxon>Mytilus</taxon>
    </lineage>
</organism>
<dbReference type="Proteomes" id="UP000507470">
    <property type="component" value="Unassembled WGS sequence"/>
</dbReference>
<comment type="subcellular location">
    <subcellularLocation>
        <location evidence="1">Membrane</location>
        <topology evidence="1">Single-pass membrane protein</topology>
    </subcellularLocation>
</comment>
<accession>A0A6J8DPC9</accession>
<evidence type="ECO:0000256" key="7">
    <source>
        <dbReference type="ARBA" id="ARBA00022989"/>
    </source>
</evidence>
<evidence type="ECO:0000256" key="5">
    <source>
        <dbReference type="ARBA" id="ARBA00022729"/>
    </source>
</evidence>
<dbReference type="OrthoDB" id="6044702at2759"/>
<protein>
    <recommendedName>
        <fullName evidence="13">TIR domain-containing protein</fullName>
    </recommendedName>
</protein>
<evidence type="ECO:0000259" key="13">
    <source>
        <dbReference type="PROSITE" id="PS50104"/>
    </source>
</evidence>
<dbReference type="InterPro" id="IPR001611">
    <property type="entry name" value="Leu-rich_rpt"/>
</dbReference>
<dbReference type="GO" id="GO:0005886">
    <property type="term" value="C:plasma membrane"/>
    <property type="evidence" value="ECO:0007669"/>
    <property type="project" value="TreeGrafter"/>
</dbReference>
<gene>
    <name evidence="14" type="ORF">MCOR_43637</name>
</gene>
<dbReference type="Pfam" id="PF13855">
    <property type="entry name" value="LRR_8"/>
    <property type="match status" value="1"/>
</dbReference>
<evidence type="ECO:0000256" key="3">
    <source>
        <dbReference type="ARBA" id="ARBA00022614"/>
    </source>
</evidence>
<keyword evidence="7 11" id="KW-1133">Transmembrane helix</keyword>
<dbReference type="PROSITE" id="PS51450">
    <property type="entry name" value="LRR"/>
    <property type="match status" value="1"/>
</dbReference>
<evidence type="ECO:0000313" key="15">
    <source>
        <dbReference type="Proteomes" id="UP000507470"/>
    </source>
</evidence>
<dbReference type="Gene3D" id="3.80.10.10">
    <property type="entry name" value="Ribonuclease Inhibitor"/>
    <property type="match status" value="2"/>
</dbReference>
<proteinExistence type="inferred from homology"/>
<dbReference type="GO" id="GO:0007165">
    <property type="term" value="P:signal transduction"/>
    <property type="evidence" value="ECO:0007669"/>
    <property type="project" value="InterPro"/>
</dbReference>
<dbReference type="AlphaFoldDB" id="A0A6J8DPC9"/>
<keyword evidence="4 11" id="KW-0812">Transmembrane</keyword>
<keyword evidence="10" id="KW-0325">Glycoprotein</keyword>
<evidence type="ECO:0000256" key="11">
    <source>
        <dbReference type="SAM" id="Phobius"/>
    </source>
</evidence>
<comment type="similarity">
    <text evidence="2">Belongs to the Toll-like receptor family.</text>
</comment>
<feature type="chain" id="PRO_5026801795" description="TIR domain-containing protein" evidence="12">
    <location>
        <begin position="25"/>
        <end position="723"/>
    </location>
</feature>
<keyword evidence="15" id="KW-1185">Reference proteome</keyword>
<feature type="domain" description="TIR" evidence="13">
    <location>
        <begin position="580"/>
        <end position="723"/>
    </location>
</feature>
<dbReference type="PANTHER" id="PTHR24365:SF541">
    <property type="entry name" value="PROTEIN TOLL-RELATED"/>
    <property type="match status" value="1"/>
</dbReference>
<evidence type="ECO:0000256" key="12">
    <source>
        <dbReference type="SAM" id="SignalP"/>
    </source>
</evidence>
<evidence type="ECO:0000256" key="8">
    <source>
        <dbReference type="ARBA" id="ARBA00023136"/>
    </source>
</evidence>
<dbReference type="GO" id="GO:0038023">
    <property type="term" value="F:signaling receptor activity"/>
    <property type="evidence" value="ECO:0007669"/>
    <property type="project" value="TreeGrafter"/>
</dbReference>
<dbReference type="InterPro" id="IPR000157">
    <property type="entry name" value="TIR_dom"/>
</dbReference>
<dbReference type="Gene3D" id="3.40.50.10140">
    <property type="entry name" value="Toll/interleukin-1 receptor homology (TIR) domain"/>
    <property type="match status" value="1"/>
</dbReference>
<evidence type="ECO:0000256" key="4">
    <source>
        <dbReference type="ARBA" id="ARBA00022692"/>
    </source>
</evidence>
<evidence type="ECO:0000256" key="2">
    <source>
        <dbReference type="ARBA" id="ARBA00009634"/>
    </source>
</evidence>
<dbReference type="SMART" id="SM00369">
    <property type="entry name" value="LRR_TYP"/>
    <property type="match status" value="2"/>
</dbReference>
<keyword evidence="6" id="KW-0677">Repeat</keyword>
<dbReference type="SUPFAM" id="SSF52058">
    <property type="entry name" value="L domain-like"/>
    <property type="match status" value="2"/>
</dbReference>
<evidence type="ECO:0000256" key="6">
    <source>
        <dbReference type="ARBA" id="ARBA00022737"/>
    </source>
</evidence>
<reference evidence="14 15" key="1">
    <citation type="submission" date="2020-06" db="EMBL/GenBank/DDBJ databases">
        <authorList>
            <person name="Li R."/>
            <person name="Bekaert M."/>
        </authorList>
    </citation>
    <scope>NUCLEOTIDE SEQUENCE [LARGE SCALE GENOMIC DNA]</scope>
    <source>
        <strain evidence="15">wild</strain>
    </source>
</reference>
<keyword evidence="3" id="KW-0433">Leucine-rich repeat</keyword>
<evidence type="ECO:0000256" key="10">
    <source>
        <dbReference type="ARBA" id="ARBA00023180"/>
    </source>
</evidence>
<dbReference type="SUPFAM" id="SSF52200">
    <property type="entry name" value="Toll/Interleukin receptor TIR domain"/>
    <property type="match status" value="1"/>
</dbReference>
<evidence type="ECO:0000313" key="14">
    <source>
        <dbReference type="EMBL" id="CAC5410453.1"/>
    </source>
</evidence>
<dbReference type="PANTHER" id="PTHR24365">
    <property type="entry name" value="TOLL-LIKE RECEPTOR"/>
    <property type="match status" value="1"/>
</dbReference>
<feature type="signal peptide" evidence="12">
    <location>
        <begin position="1"/>
        <end position="24"/>
    </location>
</feature>
<dbReference type="InterPro" id="IPR032675">
    <property type="entry name" value="LRR_dom_sf"/>
</dbReference>
<sequence length="723" mass="83839">MMKMFLHIVFLSLVGFIILNTVDCKTLNEKLAKLFNRTDLLCPDECLSAEEQHPYLRDEMECCVCFAQPFWILNSSSVGRLSISFLQDNTPIIVFNTIHNIDLFNITSLYGNLTTIPNELCNIDGLVYVDFSYNYISSLDTITCIRSLDTLILRGNNISHLKNNVFDGMRYLRVVDLSYNELSNIEPGLFLNFDGSLSFFDASNNCLDIIDVSNIIWDKQDYFCFTNFSKNKISIVTNIMGWSCEVHADLGHGGYVDFTNNSFKNVFDVTELGFYDITLLGKLYFYSFDFRFNPWFCDCRVFPIANKSNIFNQIFGSDYHWIQCNSPPEYNNKMVNDFIKEQDLLICNISLADKCPPHCHCFYQPSRNRTVVNCRSSLVSHKLPLVLPTYVNLVIDFSSNRISDLQAEFQRLLSEERTYLGRTMEISFASNFIKDVPNIVFVALKNATKFNFMSNPINRIPESLKLHRPCDVLFGTVNISCGCSDIWLQNWLPSSGHCFNNTRVMCHTSAGLMSILDIDKDIFGCQNGDAITMWISFSLVICLCCTMIPAIIINQFQLEMYILLREHLFTLRQISNSPPFAYDAYISCNEQDENLRRWIKYTLLPYLKDKRLSVFLPYRDCQPGTPREDEIREAMKNSRNILIILSERYDDISKRWLSLELRYAWLNYRNDLRRNIVIINYDLLNSADISEKYIKAFLRLGKCIDFSNYQKDIKTKVTSLISH</sequence>
<dbReference type="InterPro" id="IPR003591">
    <property type="entry name" value="Leu-rich_rpt_typical-subtyp"/>
</dbReference>
<keyword evidence="5 12" id="KW-0732">Signal</keyword>
<keyword evidence="9" id="KW-0675">Receptor</keyword>
<dbReference type="EMBL" id="CACVKT020007771">
    <property type="protein sequence ID" value="CAC5410453.1"/>
    <property type="molecule type" value="Genomic_DNA"/>
</dbReference>
<dbReference type="Pfam" id="PF01582">
    <property type="entry name" value="TIR"/>
    <property type="match status" value="1"/>
</dbReference>
<name>A0A6J8DPC9_MYTCO</name>
<evidence type="ECO:0000256" key="9">
    <source>
        <dbReference type="ARBA" id="ARBA00023170"/>
    </source>
</evidence>
<dbReference type="PROSITE" id="PS50104">
    <property type="entry name" value="TIR"/>
    <property type="match status" value="1"/>
</dbReference>
<feature type="transmembrane region" description="Helical" evidence="11">
    <location>
        <begin position="531"/>
        <end position="553"/>
    </location>
</feature>
<keyword evidence="8 11" id="KW-0472">Membrane</keyword>
<evidence type="ECO:0000256" key="1">
    <source>
        <dbReference type="ARBA" id="ARBA00004167"/>
    </source>
</evidence>
<dbReference type="InterPro" id="IPR035897">
    <property type="entry name" value="Toll_tir_struct_dom_sf"/>
</dbReference>